<proteinExistence type="inferred from homology"/>
<dbReference type="Proteomes" id="UP000187321">
    <property type="component" value="Chromosome"/>
</dbReference>
<dbReference type="GeneID" id="30954978"/>
<name>A0A1N6Y728_9EURY</name>
<sequence>MDDAILLATDGSDAATKATERAIDLANSLEATLFVLTVLESRTEYDNAIVDPEKAERHRRERATEILEDVTVAADDAGIAVETAVRSGIPHEEIRRYAGEKGIDVIVIGARGHSSFHGSLLGSTVDRLLRSTSRSVLVVGGTEQP</sequence>
<dbReference type="STRING" id="588898.BB347_03505"/>
<comment type="similarity">
    <text evidence="1">Belongs to the universal stress protein A family.</text>
</comment>
<evidence type="ECO:0000313" key="6">
    <source>
        <dbReference type="Proteomes" id="UP000187321"/>
    </source>
</evidence>
<dbReference type="PRINTS" id="PR01438">
    <property type="entry name" value="UNVRSLSTRESS"/>
</dbReference>
<reference evidence="3 6" key="1">
    <citation type="submission" date="2017-01" db="EMBL/GenBank/DDBJ databases">
        <title>Complete genome sequence of Haloterrigena daqingensis type strain (JX313T).</title>
        <authorList>
            <person name="Shuang W."/>
        </authorList>
    </citation>
    <scope>NUCLEOTIDE SEQUENCE [LARGE SCALE GENOMIC DNA]</scope>
    <source>
        <strain evidence="3 6">JX313</strain>
    </source>
</reference>
<evidence type="ECO:0000256" key="1">
    <source>
        <dbReference type="ARBA" id="ARBA00008791"/>
    </source>
</evidence>
<evidence type="ECO:0000313" key="3">
    <source>
        <dbReference type="EMBL" id="APX95754.1"/>
    </source>
</evidence>
<dbReference type="Gene3D" id="3.40.50.620">
    <property type="entry name" value="HUPs"/>
    <property type="match status" value="1"/>
</dbReference>
<dbReference type="CDD" id="cd00293">
    <property type="entry name" value="USP-like"/>
    <property type="match status" value="1"/>
</dbReference>
<accession>A0A1N6Y728</accession>
<dbReference type="PANTHER" id="PTHR46268">
    <property type="entry name" value="STRESS RESPONSE PROTEIN NHAX"/>
    <property type="match status" value="1"/>
</dbReference>
<reference evidence="4 5" key="2">
    <citation type="submission" date="2017-01" db="EMBL/GenBank/DDBJ databases">
        <authorList>
            <person name="Mah S.A."/>
            <person name="Swanson W.J."/>
            <person name="Moy G.W."/>
            <person name="Vacquier V.D."/>
        </authorList>
    </citation>
    <scope>NUCLEOTIDE SEQUENCE [LARGE SCALE GENOMIC DNA]</scope>
    <source>
        <strain evidence="4 5">CGMCC 1.8909</strain>
    </source>
</reference>
<keyword evidence="5" id="KW-1185">Reference proteome</keyword>
<dbReference type="SUPFAM" id="SSF52402">
    <property type="entry name" value="Adenine nucleotide alpha hydrolases-like"/>
    <property type="match status" value="1"/>
</dbReference>
<evidence type="ECO:0000259" key="2">
    <source>
        <dbReference type="Pfam" id="PF00582"/>
    </source>
</evidence>
<dbReference type="Proteomes" id="UP000185687">
    <property type="component" value="Unassembled WGS sequence"/>
</dbReference>
<dbReference type="AlphaFoldDB" id="A0A1N6Y728"/>
<dbReference type="Pfam" id="PF00582">
    <property type="entry name" value="Usp"/>
    <property type="match status" value="1"/>
</dbReference>
<organism evidence="4 5">
    <name type="scientific">Natronorubrum daqingense</name>
    <dbReference type="NCBI Taxonomy" id="588898"/>
    <lineage>
        <taxon>Archaea</taxon>
        <taxon>Methanobacteriati</taxon>
        <taxon>Methanobacteriota</taxon>
        <taxon>Stenosarchaea group</taxon>
        <taxon>Halobacteria</taxon>
        <taxon>Halobacteriales</taxon>
        <taxon>Natrialbaceae</taxon>
        <taxon>Natronorubrum</taxon>
    </lineage>
</organism>
<dbReference type="RefSeq" id="WP_076578354.1">
    <property type="nucleotide sequence ID" value="NZ_CP019327.1"/>
</dbReference>
<evidence type="ECO:0000313" key="5">
    <source>
        <dbReference type="Proteomes" id="UP000185687"/>
    </source>
</evidence>
<gene>
    <name evidence="3" type="ORF">BB347_03505</name>
    <name evidence="4" type="ORF">SAMN05421809_0342</name>
</gene>
<evidence type="ECO:0000313" key="4">
    <source>
        <dbReference type="EMBL" id="SIR10445.1"/>
    </source>
</evidence>
<dbReference type="InterPro" id="IPR006015">
    <property type="entry name" value="Universal_stress_UspA"/>
</dbReference>
<dbReference type="KEGG" id="hda:BB347_03505"/>
<dbReference type="EMBL" id="FTNP01000001">
    <property type="protein sequence ID" value="SIR10445.1"/>
    <property type="molecule type" value="Genomic_DNA"/>
</dbReference>
<dbReference type="InterPro" id="IPR006016">
    <property type="entry name" value="UspA"/>
</dbReference>
<protein>
    <submittedName>
        <fullName evidence="4">Nucleotide-binding universal stress protein, UspA family</fullName>
    </submittedName>
    <submittedName>
        <fullName evidence="3">Universal stress protein UspA</fullName>
    </submittedName>
</protein>
<dbReference type="InterPro" id="IPR014729">
    <property type="entry name" value="Rossmann-like_a/b/a_fold"/>
</dbReference>
<dbReference type="EMBL" id="CP019327">
    <property type="protein sequence ID" value="APX95754.1"/>
    <property type="molecule type" value="Genomic_DNA"/>
</dbReference>
<dbReference type="OrthoDB" id="105697at2157"/>
<dbReference type="PANTHER" id="PTHR46268:SF6">
    <property type="entry name" value="UNIVERSAL STRESS PROTEIN UP12"/>
    <property type="match status" value="1"/>
</dbReference>
<feature type="domain" description="UspA" evidence="2">
    <location>
        <begin position="4"/>
        <end position="139"/>
    </location>
</feature>